<comment type="caution">
    <text evidence="1">The sequence shown here is derived from an EMBL/GenBank/DDBJ whole genome shotgun (WGS) entry which is preliminary data.</text>
</comment>
<dbReference type="EMBL" id="CM039177">
    <property type="protein sequence ID" value="KAH9700049.1"/>
    <property type="molecule type" value="Genomic_DNA"/>
</dbReference>
<keyword evidence="2" id="KW-1185">Reference proteome</keyword>
<protein>
    <submittedName>
        <fullName evidence="1">Glyco-18 domain-containing protein</fullName>
    </submittedName>
</protein>
<sequence>MASNPHSRKSFIDSSIKIARLYGFQGLDLSWSRENTSWDKYNIRIVFKEWQAAVALKARNISSPSPLILTARVAYSPLSTAGAYPVDSIRQYLNWVHVITAQYSRPTRTNFTSAHAALYYPKKLSADKLVLCLPFYRYAWTLVKPKDNGIGAAATGPTLSDNGFVPFKEIKNHIKNYGAKVQVMYNFTYMHGELLLDWEDLVWF</sequence>
<evidence type="ECO:0000313" key="1">
    <source>
        <dbReference type="EMBL" id="KAH9700049.1"/>
    </source>
</evidence>
<dbReference type="Proteomes" id="UP000829398">
    <property type="component" value="Chromosome 8"/>
</dbReference>
<accession>A0ACB8IT05</accession>
<proteinExistence type="predicted"/>
<organism evidence="1 2">
    <name type="scientific">Citrus sinensis</name>
    <name type="common">Sweet orange</name>
    <name type="synonym">Citrus aurantium var. sinensis</name>
    <dbReference type="NCBI Taxonomy" id="2711"/>
    <lineage>
        <taxon>Eukaryota</taxon>
        <taxon>Viridiplantae</taxon>
        <taxon>Streptophyta</taxon>
        <taxon>Embryophyta</taxon>
        <taxon>Tracheophyta</taxon>
        <taxon>Spermatophyta</taxon>
        <taxon>Magnoliopsida</taxon>
        <taxon>eudicotyledons</taxon>
        <taxon>Gunneridae</taxon>
        <taxon>Pentapetalae</taxon>
        <taxon>rosids</taxon>
        <taxon>malvids</taxon>
        <taxon>Sapindales</taxon>
        <taxon>Rutaceae</taxon>
        <taxon>Aurantioideae</taxon>
        <taxon>Citrus</taxon>
    </lineage>
</organism>
<reference evidence="2" key="1">
    <citation type="journal article" date="2023" name="Hortic. Res.">
        <title>A chromosome-level phased genome enabling allele-level studies in sweet orange: a case study on citrus Huanglongbing tolerance.</title>
        <authorList>
            <person name="Wu B."/>
            <person name="Yu Q."/>
            <person name="Deng Z."/>
            <person name="Duan Y."/>
            <person name="Luo F."/>
            <person name="Gmitter F. Jr."/>
        </authorList>
    </citation>
    <scope>NUCLEOTIDE SEQUENCE [LARGE SCALE GENOMIC DNA]</scope>
    <source>
        <strain evidence="2">cv. Valencia</strain>
    </source>
</reference>
<gene>
    <name evidence="1" type="ORF">KPL71_024591</name>
</gene>
<evidence type="ECO:0000313" key="2">
    <source>
        <dbReference type="Proteomes" id="UP000829398"/>
    </source>
</evidence>
<name>A0ACB8IT05_CITSI</name>